<feature type="compositionally biased region" description="Low complexity" evidence="4">
    <location>
        <begin position="164"/>
        <end position="194"/>
    </location>
</feature>
<dbReference type="Proteomes" id="UP000001064">
    <property type="component" value="Unassembled WGS sequence"/>
</dbReference>
<dbReference type="Pfam" id="PF07714">
    <property type="entry name" value="PK_Tyr_Ser-Thr"/>
    <property type="match status" value="1"/>
</dbReference>
<evidence type="ECO:0000259" key="5">
    <source>
        <dbReference type="PROSITE" id="PS50011"/>
    </source>
</evidence>
<dbReference type="KEGG" id="dpp:DICPUDRAFT_78414"/>
<dbReference type="InterPro" id="IPR051681">
    <property type="entry name" value="Ser/Thr_Kinases-Pseudokinases"/>
</dbReference>
<dbReference type="FunCoup" id="F0ZJH2">
    <property type="interactions" value="476"/>
</dbReference>
<dbReference type="InterPro" id="IPR000719">
    <property type="entry name" value="Prot_kinase_dom"/>
</dbReference>
<dbReference type="InterPro" id="IPR016024">
    <property type="entry name" value="ARM-type_fold"/>
</dbReference>
<dbReference type="RefSeq" id="XP_003287553.1">
    <property type="nucleotide sequence ID" value="XM_003287505.1"/>
</dbReference>
<feature type="compositionally biased region" description="Polar residues" evidence="4">
    <location>
        <begin position="261"/>
        <end position="276"/>
    </location>
</feature>
<dbReference type="GO" id="GO:0007165">
    <property type="term" value="P:signal transduction"/>
    <property type="evidence" value="ECO:0000318"/>
    <property type="project" value="GO_Central"/>
</dbReference>
<dbReference type="SUPFAM" id="SSF56112">
    <property type="entry name" value="Protein kinase-like (PK-like)"/>
    <property type="match status" value="1"/>
</dbReference>
<dbReference type="Gene3D" id="1.25.10.10">
    <property type="entry name" value="Leucine-rich Repeat Variant"/>
    <property type="match status" value="1"/>
</dbReference>
<sequence length="1068" mass="119453">MSELDDLLNEMLAESEAAINGQSTISPSANKSITFQEDQILNDGNNNGMAMAEKRKSRLSQHHQNEGGFDYLDTLLNDMSDESIRNSIKTDNSRIKSLRLTTTFDLESTLKDLEETFMKDSAIQNKRKPSAYLSKNLSPPPSQQPTISPPPAAPSVTTPPPPVSISSSEPISSETISAEASLQQEPISSPEQQSVDLSISTGPVLKRVSSERAIILTKEAIDTADLLDEMIESFGGVSEQLPPPPSHLVTPTPSAPVRPVSTRNIKSPNSTLTMTRPASKLGAPVDIQVSSPKEPTPIPTLSSSPPPVSPISQQQNSDQLLEDMINHFKENSTMIRQNPSNMNIDPNAPKLGYISQQHYPLTQEEQVLSAKVKVNQTPDEDIVSRILGDNDIDENGLSKSNDDQEQPHPHQDKSWYIKSQPTDVIGSGNNGTTQRGGIHKEKRIVVKNWNFITPQATPILFNEIEQLISIKHPNILPLIGASFDNNNFQTCSEYITGSNLDIAIKNLDERNELQLIIRLSEEIANAMAFLHSFNIVHRSLHPKNILLNSDLKVYIKDYGFTSLKDETLKKKLMTPLKNQILHSQYLAPELFNVLNGGKGGYDTKVDVFSFGVILWEMFARETKLSDLKSNTVNGYTHYLRPTHPNCPFAIEKLIRLCLSTDPNVRPSFITILKVLRQPLHTILKFIKPTQEEQPSQFISSSDQFEQENAQYEIEQKIKNGFIPKPTKATNPSLDQEKREKIQKISNVVKGLIEEPTLMNLNKASQTIDALCKNTENIDYLIDTDFIPLIFQLMDQPYDETQLACLRQFSIIAENNKDIHDIFRNLLGINLLIGTIASHNENIAFSSLRLLTLLLHKEENRIDFLNKGGLSTMINLLAHHNEMLRLQNVWCLSILLDSIPAQNELVQLGGVNPLIDMFVHSENSGFDLRVGTALARVISFKNVQDQINSGTYRERLVNKYVSLLGNGEYQQLRMIALEALACLVSFKDNQNILIENDIVTLLEEHLDLNSIEAPPQMTALKIILLLSVNPNHIPYLKSSKLRFSLEQLLNSPHPAIQKASEKILLFISN</sequence>
<feature type="region of interest" description="Disordered" evidence="4">
    <location>
        <begin position="386"/>
        <end position="414"/>
    </location>
</feature>
<dbReference type="InterPro" id="IPR011989">
    <property type="entry name" value="ARM-like"/>
</dbReference>
<dbReference type="InterPro" id="IPR017441">
    <property type="entry name" value="Protein_kinase_ATP_BS"/>
</dbReference>
<dbReference type="EMBL" id="GL871043">
    <property type="protein sequence ID" value="EGC35899.1"/>
    <property type="molecule type" value="Genomic_DNA"/>
</dbReference>
<keyword evidence="2 3" id="KW-0067">ATP-binding</keyword>
<dbReference type="eggNOG" id="ENOG502RSQH">
    <property type="taxonomic scope" value="Eukaryota"/>
</dbReference>
<evidence type="ECO:0000256" key="4">
    <source>
        <dbReference type="SAM" id="MobiDB-lite"/>
    </source>
</evidence>
<feature type="region of interest" description="Disordered" evidence="4">
    <location>
        <begin position="238"/>
        <end position="314"/>
    </location>
</feature>
<dbReference type="PROSITE" id="PS00107">
    <property type="entry name" value="PROTEIN_KINASE_ATP"/>
    <property type="match status" value="1"/>
</dbReference>
<evidence type="ECO:0000256" key="1">
    <source>
        <dbReference type="ARBA" id="ARBA00022741"/>
    </source>
</evidence>
<dbReference type="GO" id="GO:0004672">
    <property type="term" value="F:protein kinase activity"/>
    <property type="evidence" value="ECO:0000318"/>
    <property type="project" value="GO_Central"/>
</dbReference>
<dbReference type="OMA" id="LWEMFAR"/>
<keyword evidence="1 3" id="KW-0547">Nucleotide-binding</keyword>
<evidence type="ECO:0000256" key="2">
    <source>
        <dbReference type="ARBA" id="ARBA00022840"/>
    </source>
</evidence>
<evidence type="ECO:0000313" key="7">
    <source>
        <dbReference type="Proteomes" id="UP000001064"/>
    </source>
</evidence>
<dbReference type="GO" id="GO:0005524">
    <property type="term" value="F:ATP binding"/>
    <property type="evidence" value="ECO:0007669"/>
    <property type="project" value="UniProtKB-UniRule"/>
</dbReference>
<proteinExistence type="predicted"/>
<dbReference type="InterPro" id="IPR001245">
    <property type="entry name" value="Ser-Thr/Tyr_kinase_cat_dom"/>
</dbReference>
<dbReference type="InParanoid" id="F0ZJH2"/>
<dbReference type="OrthoDB" id="4062651at2759"/>
<organism evidence="6 7">
    <name type="scientific">Dictyostelium purpureum</name>
    <name type="common">Slime mold</name>
    <dbReference type="NCBI Taxonomy" id="5786"/>
    <lineage>
        <taxon>Eukaryota</taxon>
        <taxon>Amoebozoa</taxon>
        <taxon>Evosea</taxon>
        <taxon>Eumycetozoa</taxon>
        <taxon>Dictyostelia</taxon>
        <taxon>Dictyosteliales</taxon>
        <taxon>Dictyosteliaceae</taxon>
        <taxon>Dictyostelium</taxon>
    </lineage>
</organism>
<evidence type="ECO:0000256" key="3">
    <source>
        <dbReference type="PROSITE-ProRule" id="PRU10141"/>
    </source>
</evidence>
<dbReference type="PANTHER" id="PTHR44329">
    <property type="entry name" value="SERINE/THREONINE-PROTEIN KINASE TNNI3K-RELATED"/>
    <property type="match status" value="1"/>
</dbReference>
<dbReference type="SMART" id="SM00185">
    <property type="entry name" value="ARM"/>
    <property type="match status" value="3"/>
</dbReference>
<gene>
    <name evidence="6" type="ORF">DICPUDRAFT_78414</name>
</gene>
<dbReference type="SUPFAM" id="SSF48371">
    <property type="entry name" value="ARM repeat"/>
    <property type="match status" value="1"/>
</dbReference>
<dbReference type="AlphaFoldDB" id="F0ZJH2"/>
<accession>F0ZJH2</accession>
<feature type="compositionally biased region" description="Pro residues" evidence="4">
    <location>
        <begin position="138"/>
        <end position="163"/>
    </location>
</feature>
<feature type="compositionally biased region" description="Pro residues" evidence="4">
    <location>
        <begin position="294"/>
        <end position="309"/>
    </location>
</feature>
<reference evidence="7" key="1">
    <citation type="journal article" date="2011" name="Genome Biol.">
        <title>Comparative genomics of the social amoebae Dictyostelium discoideum and Dictyostelium purpureum.</title>
        <authorList>
            <consortium name="US DOE Joint Genome Institute (JGI-PGF)"/>
            <person name="Sucgang R."/>
            <person name="Kuo A."/>
            <person name="Tian X."/>
            <person name="Salerno W."/>
            <person name="Parikh A."/>
            <person name="Feasley C.L."/>
            <person name="Dalin E."/>
            <person name="Tu H."/>
            <person name="Huang E."/>
            <person name="Barry K."/>
            <person name="Lindquist E."/>
            <person name="Shapiro H."/>
            <person name="Bruce D."/>
            <person name="Schmutz J."/>
            <person name="Salamov A."/>
            <person name="Fey P."/>
            <person name="Gaudet P."/>
            <person name="Anjard C."/>
            <person name="Babu M.M."/>
            <person name="Basu S."/>
            <person name="Bushmanova Y."/>
            <person name="van der Wel H."/>
            <person name="Katoh-Kurasawa M."/>
            <person name="Dinh C."/>
            <person name="Coutinho P.M."/>
            <person name="Saito T."/>
            <person name="Elias M."/>
            <person name="Schaap P."/>
            <person name="Kay R.R."/>
            <person name="Henrissat B."/>
            <person name="Eichinger L."/>
            <person name="Rivero F."/>
            <person name="Putnam N.H."/>
            <person name="West C.M."/>
            <person name="Loomis W.F."/>
            <person name="Chisholm R.L."/>
            <person name="Shaulsky G."/>
            <person name="Strassmann J.E."/>
            <person name="Queller D.C."/>
            <person name="Kuspa A."/>
            <person name="Grigoriev I.V."/>
        </authorList>
    </citation>
    <scope>NUCLEOTIDE SEQUENCE [LARGE SCALE GENOMIC DNA]</scope>
    <source>
        <strain evidence="7">QSDP1</strain>
    </source>
</reference>
<feature type="domain" description="Protein kinase" evidence="5">
    <location>
        <begin position="419"/>
        <end position="683"/>
    </location>
</feature>
<protein>
    <recommendedName>
        <fullName evidence="5">Protein kinase domain-containing protein</fullName>
    </recommendedName>
</protein>
<feature type="region of interest" description="Disordered" evidence="4">
    <location>
        <begin position="131"/>
        <end position="197"/>
    </location>
</feature>
<dbReference type="GeneID" id="10500536"/>
<dbReference type="STRING" id="5786.F0ZJH2"/>
<evidence type="ECO:0000313" key="6">
    <source>
        <dbReference type="EMBL" id="EGC35899.1"/>
    </source>
</evidence>
<keyword evidence="7" id="KW-1185">Reference proteome</keyword>
<feature type="binding site" evidence="3">
    <location>
        <position position="447"/>
    </location>
    <ligand>
        <name>ATP</name>
        <dbReference type="ChEBI" id="CHEBI:30616"/>
    </ligand>
</feature>
<dbReference type="GO" id="GO:0005737">
    <property type="term" value="C:cytoplasm"/>
    <property type="evidence" value="ECO:0000318"/>
    <property type="project" value="GO_Central"/>
</dbReference>
<dbReference type="Gene3D" id="1.10.510.10">
    <property type="entry name" value="Transferase(Phosphotransferase) domain 1"/>
    <property type="match status" value="1"/>
</dbReference>
<feature type="compositionally biased region" description="Basic and acidic residues" evidence="4">
    <location>
        <begin position="400"/>
        <end position="414"/>
    </location>
</feature>
<dbReference type="PROSITE" id="PS50011">
    <property type="entry name" value="PROTEIN_KINASE_DOM"/>
    <property type="match status" value="1"/>
</dbReference>
<dbReference type="InterPro" id="IPR011009">
    <property type="entry name" value="Kinase-like_dom_sf"/>
</dbReference>
<dbReference type="VEuPathDB" id="AmoebaDB:DICPUDRAFT_78414"/>
<dbReference type="InterPro" id="IPR000225">
    <property type="entry name" value="Armadillo"/>
</dbReference>
<name>F0ZJH2_DICPU</name>